<dbReference type="PROSITE" id="PS00134">
    <property type="entry name" value="TRYPSIN_HIS"/>
    <property type="match status" value="1"/>
</dbReference>
<dbReference type="PROSITE" id="PS50240">
    <property type="entry name" value="TRYPSIN_DOM"/>
    <property type="match status" value="1"/>
</dbReference>
<dbReference type="PANTHER" id="PTHR24252">
    <property type="entry name" value="ACROSIN-RELATED"/>
    <property type="match status" value="1"/>
</dbReference>
<dbReference type="InterPro" id="IPR001254">
    <property type="entry name" value="Trypsin_dom"/>
</dbReference>
<reference evidence="3" key="2">
    <citation type="submission" date="2025-08" db="UniProtKB">
        <authorList>
            <consortium name="Ensembl"/>
        </authorList>
    </citation>
    <scope>IDENTIFICATION</scope>
</reference>
<sequence>QPSASTGWDCGRVGSQDRIVGGTDALIEDWPWQVSLQQGGQHTCGGSLVSPNWVVTAAHCFVG</sequence>
<dbReference type="Gene3D" id="2.40.10.10">
    <property type="entry name" value="Trypsin-like serine proteases"/>
    <property type="match status" value="1"/>
</dbReference>
<keyword evidence="1" id="KW-1015">Disulfide bond</keyword>
<evidence type="ECO:0000313" key="3">
    <source>
        <dbReference type="Ensembl" id="ENSGWIP00000030456.1"/>
    </source>
</evidence>
<reference evidence="3" key="1">
    <citation type="submission" date="2020-06" db="EMBL/GenBank/DDBJ databases">
        <authorList>
            <consortium name="Wellcome Sanger Institute Data Sharing"/>
        </authorList>
    </citation>
    <scope>NUCLEOTIDE SEQUENCE [LARGE SCALE GENOMIC DNA]</scope>
</reference>
<dbReference type="GO" id="GO:0004252">
    <property type="term" value="F:serine-type endopeptidase activity"/>
    <property type="evidence" value="ECO:0007669"/>
    <property type="project" value="InterPro"/>
</dbReference>
<dbReference type="Ensembl" id="ENSGWIT00000033201.1">
    <property type="protein sequence ID" value="ENSGWIP00000030456.1"/>
    <property type="gene ID" value="ENSGWIG00000015847.1"/>
</dbReference>
<accession>A0A8C5N5H2</accession>
<reference evidence="3" key="3">
    <citation type="submission" date="2025-09" db="UniProtKB">
        <authorList>
            <consortium name="Ensembl"/>
        </authorList>
    </citation>
    <scope>IDENTIFICATION</scope>
</reference>
<feature type="domain" description="Peptidase S1" evidence="2">
    <location>
        <begin position="19"/>
        <end position="63"/>
    </location>
</feature>
<keyword evidence="4" id="KW-1185">Reference proteome</keyword>
<evidence type="ECO:0000259" key="2">
    <source>
        <dbReference type="PROSITE" id="PS50240"/>
    </source>
</evidence>
<evidence type="ECO:0000313" key="4">
    <source>
        <dbReference type="Proteomes" id="UP000694680"/>
    </source>
</evidence>
<dbReference type="InterPro" id="IPR018114">
    <property type="entry name" value="TRYPSIN_HIS"/>
</dbReference>
<name>A0A8C5N5H2_GOUWI</name>
<dbReference type="Proteomes" id="UP000694680">
    <property type="component" value="Chromosome 13"/>
</dbReference>
<proteinExistence type="predicted"/>
<evidence type="ECO:0000256" key="1">
    <source>
        <dbReference type="ARBA" id="ARBA00023157"/>
    </source>
</evidence>
<dbReference type="AlphaFoldDB" id="A0A8C5N5H2"/>
<dbReference type="InterPro" id="IPR009003">
    <property type="entry name" value="Peptidase_S1_PA"/>
</dbReference>
<dbReference type="PANTHER" id="PTHR24252:SF7">
    <property type="entry name" value="HYALIN"/>
    <property type="match status" value="1"/>
</dbReference>
<dbReference type="GO" id="GO:0006508">
    <property type="term" value="P:proteolysis"/>
    <property type="evidence" value="ECO:0007669"/>
    <property type="project" value="InterPro"/>
</dbReference>
<protein>
    <recommendedName>
        <fullName evidence="2">Peptidase S1 domain-containing protein</fullName>
    </recommendedName>
</protein>
<dbReference type="Pfam" id="PF00089">
    <property type="entry name" value="Trypsin"/>
    <property type="match status" value="1"/>
</dbReference>
<dbReference type="InterPro" id="IPR043504">
    <property type="entry name" value="Peptidase_S1_PA_chymotrypsin"/>
</dbReference>
<organism evidence="3 4">
    <name type="scientific">Gouania willdenowi</name>
    <name type="common">Blunt-snouted clingfish</name>
    <name type="synonym">Lepadogaster willdenowi</name>
    <dbReference type="NCBI Taxonomy" id="441366"/>
    <lineage>
        <taxon>Eukaryota</taxon>
        <taxon>Metazoa</taxon>
        <taxon>Chordata</taxon>
        <taxon>Craniata</taxon>
        <taxon>Vertebrata</taxon>
        <taxon>Euteleostomi</taxon>
        <taxon>Actinopterygii</taxon>
        <taxon>Neopterygii</taxon>
        <taxon>Teleostei</taxon>
        <taxon>Neoteleostei</taxon>
        <taxon>Acanthomorphata</taxon>
        <taxon>Ovalentaria</taxon>
        <taxon>Blenniimorphae</taxon>
        <taxon>Blenniiformes</taxon>
        <taxon>Gobiesocoidei</taxon>
        <taxon>Gobiesocidae</taxon>
        <taxon>Gobiesocinae</taxon>
        <taxon>Gouania</taxon>
    </lineage>
</organism>
<dbReference type="SUPFAM" id="SSF50494">
    <property type="entry name" value="Trypsin-like serine proteases"/>
    <property type="match status" value="1"/>
</dbReference>